<reference evidence="2 3" key="1">
    <citation type="submission" date="2023-03" db="EMBL/GenBank/DDBJ databases">
        <title>Isolation and description of six Streptomyces strains from soil environments, able to metabolize different microbial glucans.</title>
        <authorList>
            <person name="Widen T."/>
            <person name="Larsbrink J."/>
        </authorList>
    </citation>
    <scope>NUCLEOTIDE SEQUENCE [LARGE SCALE GENOMIC DNA]</scope>
    <source>
        <strain evidence="2 3">Alt3</strain>
    </source>
</reference>
<dbReference type="InterPro" id="IPR002372">
    <property type="entry name" value="PQQ_rpt_dom"/>
</dbReference>
<dbReference type="Gene3D" id="2.130.10.10">
    <property type="entry name" value="YVTN repeat-like/Quinoprotein amine dehydrogenase"/>
    <property type="match status" value="1"/>
</dbReference>
<feature type="domain" description="Pyrrolo-quinoline quinone repeat" evidence="1">
    <location>
        <begin position="165"/>
        <end position="330"/>
    </location>
</feature>
<evidence type="ECO:0000313" key="3">
    <source>
        <dbReference type="Proteomes" id="UP001224433"/>
    </source>
</evidence>
<dbReference type="RefSeq" id="WP_306104289.1">
    <property type="nucleotide sequence ID" value="NZ_CP120983.1"/>
</dbReference>
<keyword evidence="3" id="KW-1185">Reference proteome</keyword>
<dbReference type="Gene3D" id="2.40.10.480">
    <property type="match status" value="2"/>
</dbReference>
<organism evidence="2 3">
    <name type="scientific">Streptomyces glycanivorans</name>
    <dbReference type="NCBI Taxonomy" id="3033808"/>
    <lineage>
        <taxon>Bacteria</taxon>
        <taxon>Bacillati</taxon>
        <taxon>Actinomycetota</taxon>
        <taxon>Actinomycetes</taxon>
        <taxon>Kitasatosporales</taxon>
        <taxon>Streptomycetaceae</taxon>
        <taxon>Streptomyces</taxon>
    </lineage>
</organism>
<name>A0ABY9JKW8_9ACTN</name>
<dbReference type="EMBL" id="CP120983">
    <property type="protein sequence ID" value="WLQ66691.1"/>
    <property type="molecule type" value="Genomic_DNA"/>
</dbReference>
<evidence type="ECO:0000259" key="1">
    <source>
        <dbReference type="Pfam" id="PF13360"/>
    </source>
</evidence>
<dbReference type="InterPro" id="IPR011047">
    <property type="entry name" value="Quinoprotein_ADH-like_sf"/>
</dbReference>
<dbReference type="SMART" id="SM00564">
    <property type="entry name" value="PQQ"/>
    <property type="match status" value="4"/>
</dbReference>
<dbReference type="InterPro" id="IPR015943">
    <property type="entry name" value="WD40/YVTN_repeat-like_dom_sf"/>
</dbReference>
<dbReference type="Proteomes" id="UP001224433">
    <property type="component" value="Chromosome"/>
</dbReference>
<dbReference type="Pfam" id="PF13360">
    <property type="entry name" value="PQQ_2"/>
    <property type="match status" value="1"/>
</dbReference>
<proteinExistence type="predicted"/>
<dbReference type="PANTHER" id="PTHR34512:SF30">
    <property type="entry name" value="OUTER MEMBRANE PROTEIN ASSEMBLY FACTOR BAMB"/>
    <property type="match status" value="1"/>
</dbReference>
<accession>A0ABY9JKW8</accession>
<dbReference type="SUPFAM" id="SSF50998">
    <property type="entry name" value="Quinoprotein alcohol dehydrogenase-like"/>
    <property type="match status" value="2"/>
</dbReference>
<sequence length="365" mass="38168">MVSDTATSFLDAATGKSMFHPLNTTKDFRASSGTYPTAYADGVFYLLCDTPSQSGVLAAFDAAGGKAKWATNLAASDPGGGTVISMYPSTYVAVLGNTVYVCGTELKIDGKFSAKEPTTGYIRAFNAATGKPLWQVEGTDINNVLVPPTGSHLLAASAVPAKKPGRVQMIDAGRKGARGWKVSVPHASHYFTTGWPLTCYAAGLFLFAGGNGNTLFAVDAATGSEKWHQRFDAKNGDQVRIGTPFSSQDGATVYVPVGSDLVALAAADGTLQWVAVLDGASDTGTSNLFNASLRLGGKNAQCSADTVFATDSAKTLWAIDAATGRARWRYRDPGQPDVGFMWTVGGDRVFIASHLTLTAIAAHGR</sequence>
<dbReference type="PANTHER" id="PTHR34512">
    <property type="entry name" value="CELL SURFACE PROTEIN"/>
    <property type="match status" value="1"/>
</dbReference>
<gene>
    <name evidence="2" type="ORF">P8A20_25325</name>
</gene>
<evidence type="ECO:0000313" key="2">
    <source>
        <dbReference type="EMBL" id="WLQ66691.1"/>
    </source>
</evidence>
<dbReference type="InterPro" id="IPR018391">
    <property type="entry name" value="PQQ_b-propeller_rpt"/>
</dbReference>
<protein>
    <submittedName>
        <fullName evidence="2">PQQ-binding-like beta-propeller repeat protein</fullName>
    </submittedName>
</protein>